<evidence type="ECO:0000313" key="3">
    <source>
        <dbReference type="Proteomes" id="UP001212602"/>
    </source>
</evidence>
<dbReference type="EMBL" id="JAQIPB010000003">
    <property type="protein sequence ID" value="MDA7416613.1"/>
    <property type="molecule type" value="Genomic_DNA"/>
</dbReference>
<dbReference type="Pfam" id="PF03401">
    <property type="entry name" value="TctC"/>
    <property type="match status" value="1"/>
</dbReference>
<organism evidence="2 3">
    <name type="scientific">Xenophilus arseniciresistens</name>
    <dbReference type="NCBI Taxonomy" id="1283306"/>
    <lineage>
        <taxon>Bacteria</taxon>
        <taxon>Pseudomonadati</taxon>
        <taxon>Pseudomonadota</taxon>
        <taxon>Betaproteobacteria</taxon>
        <taxon>Burkholderiales</taxon>
        <taxon>Comamonadaceae</taxon>
        <taxon>Xenophilus</taxon>
    </lineage>
</organism>
<comment type="caution">
    <text evidence="2">The sequence shown here is derived from an EMBL/GenBank/DDBJ whole genome shotgun (WGS) entry which is preliminary data.</text>
</comment>
<comment type="similarity">
    <text evidence="1">Belongs to the UPF0065 (bug) family.</text>
</comment>
<dbReference type="AlphaFoldDB" id="A0AAE3N829"/>
<dbReference type="Gene3D" id="3.40.190.10">
    <property type="entry name" value="Periplasmic binding protein-like II"/>
    <property type="match status" value="1"/>
</dbReference>
<protein>
    <submittedName>
        <fullName evidence="2">Tripartite tricarboxylate transporter substrate-binding protein</fullName>
    </submittedName>
</protein>
<name>A0AAE3N829_9BURK</name>
<dbReference type="RefSeq" id="WP_271427852.1">
    <property type="nucleotide sequence ID" value="NZ_JAQIPB010000003.1"/>
</dbReference>
<dbReference type="PIRSF" id="PIRSF017082">
    <property type="entry name" value="YflP"/>
    <property type="match status" value="1"/>
</dbReference>
<evidence type="ECO:0000313" key="2">
    <source>
        <dbReference type="EMBL" id="MDA7416613.1"/>
    </source>
</evidence>
<dbReference type="SUPFAM" id="SSF53850">
    <property type="entry name" value="Periplasmic binding protein-like II"/>
    <property type="match status" value="1"/>
</dbReference>
<proteinExistence type="inferred from homology"/>
<dbReference type="Proteomes" id="UP001212602">
    <property type="component" value="Unassembled WGS sequence"/>
</dbReference>
<dbReference type="PANTHER" id="PTHR42928:SF5">
    <property type="entry name" value="BLR1237 PROTEIN"/>
    <property type="match status" value="1"/>
</dbReference>
<keyword evidence="3" id="KW-1185">Reference proteome</keyword>
<gene>
    <name evidence="2" type="ORF">PGB34_09580</name>
</gene>
<dbReference type="Gene3D" id="3.40.190.150">
    <property type="entry name" value="Bordetella uptake gene, domain 1"/>
    <property type="match status" value="1"/>
</dbReference>
<dbReference type="InterPro" id="IPR042100">
    <property type="entry name" value="Bug_dom1"/>
</dbReference>
<reference evidence="2" key="1">
    <citation type="submission" date="2023-01" db="EMBL/GenBank/DDBJ databases">
        <title>Xenophilus mangrovi sp. nov., isolated from soil of Mangrove nature reserve.</title>
        <authorList>
            <person name="Xu S."/>
            <person name="Liu Z."/>
            <person name="Xu Y."/>
        </authorList>
    </citation>
    <scope>NUCLEOTIDE SEQUENCE</scope>
    <source>
        <strain evidence="2">YW8</strain>
    </source>
</reference>
<dbReference type="PANTHER" id="PTHR42928">
    <property type="entry name" value="TRICARBOXYLATE-BINDING PROTEIN"/>
    <property type="match status" value="1"/>
</dbReference>
<evidence type="ECO:0000256" key="1">
    <source>
        <dbReference type="ARBA" id="ARBA00006987"/>
    </source>
</evidence>
<accession>A0AAE3N829</accession>
<sequence>MTAATLLQGATPAGAQTASWPSRMVRIVVPAAAGTGPDIMARMYGEHLSRSLGQPFVVENRPGASGNIGAESVARATDGHTLLYAYNQIPTMNPHLFGKLSYDMRKDMAPVSITLTTGYVLLANNQFPPNTLAEAIGHARGQPGKVAYASYGPGTASHLAFEIIQDQTRTQFLHVPYKQGQVTDVIAGQVAMVFEPFPSALPFAASRKVKALAVTTPKRLDALPDVPTLAEAVPGFDLLGWQGVWASSSVPPEGVARLQAEVARITRLLDMQKRIRDLASEPVGGTSQEMTRAIDAEYARWGAVIKAKNIRLD</sequence>
<dbReference type="InterPro" id="IPR005064">
    <property type="entry name" value="BUG"/>
</dbReference>